<evidence type="ECO:0000256" key="3">
    <source>
        <dbReference type="ARBA" id="ARBA00022530"/>
    </source>
</evidence>
<dbReference type="KEGG" id="kmr:108229483"/>
<evidence type="ECO:0000313" key="15">
    <source>
        <dbReference type="Proteomes" id="UP000264800"/>
    </source>
</evidence>
<keyword evidence="5 11" id="KW-0732">Signal</keyword>
<evidence type="ECO:0000256" key="5">
    <source>
        <dbReference type="ARBA" id="ARBA00022729"/>
    </source>
</evidence>
<dbReference type="Gene3D" id="3.80.10.10">
    <property type="entry name" value="Ribonuclease Inhibitor"/>
    <property type="match status" value="1"/>
</dbReference>
<evidence type="ECO:0000256" key="11">
    <source>
        <dbReference type="SAM" id="SignalP"/>
    </source>
</evidence>
<dbReference type="PANTHER" id="PTHR24366:SF96">
    <property type="entry name" value="LEUCINE RICH REPEAT CONTAINING 53"/>
    <property type="match status" value="1"/>
</dbReference>
<keyword evidence="6" id="KW-0677">Repeat</keyword>
<evidence type="ECO:0000256" key="6">
    <source>
        <dbReference type="ARBA" id="ARBA00022737"/>
    </source>
</evidence>
<keyword evidence="4" id="KW-0433">Leucine-rich repeat</keyword>
<dbReference type="InterPro" id="IPR001611">
    <property type="entry name" value="Leu-rich_rpt"/>
</dbReference>
<comment type="similarity">
    <text evidence="9">Belongs to the small leucine-rich proteoglycan (SLRP) family. SLRP class IV subfamily.</text>
</comment>
<feature type="compositionally biased region" description="Polar residues" evidence="10">
    <location>
        <begin position="333"/>
        <end position="345"/>
    </location>
</feature>
<feature type="domain" description="LRRCT" evidence="13">
    <location>
        <begin position="302"/>
        <end position="350"/>
    </location>
</feature>
<dbReference type="STRING" id="37003.ENSKMAP00000006280"/>
<accession>A0A3Q2ZT08</accession>
<dbReference type="RefSeq" id="XP_017260638.1">
    <property type="nucleotide sequence ID" value="XM_017405149.3"/>
</dbReference>
<keyword evidence="15" id="KW-1185">Reference proteome</keyword>
<sequence>MCCVSWVLLGTFLVVLAVQGAPSRCPSACQCRSDLQHIMCDDAGLRTIPRVSEEARLVSLQRNNLGSVPTAAFSDSKKLVSLHMQDSQLQEIESQAFKGLKQLAYLYLSNNRISSIKPGAFDDLTHLTYLYLDGNQISKLAKGIFSPMINLFFLQLNANKLQELRPGTFTGARDLRWLHMSGNKLSTLHPGSLDEVENLALLHLSDNKLSAYPSAAMSKLRVLEELRLGGNAMRTVPDNAFQSFGRYLEKLHLDSMGLEKLSDGAFNGVRGVRFLQLDNNNLKSLPKNLKLQNVTNMVLNNNPWDCTCVLAPLRRWMDSNQIRSDAVCASPASQRGKQIRDSTSVLRRCRSKPKSKIKTERRH</sequence>
<dbReference type="OrthoDB" id="2190652at2759"/>
<keyword evidence="3" id="KW-0272">Extracellular matrix</keyword>
<dbReference type="Proteomes" id="UP000264800">
    <property type="component" value="Unplaced"/>
</dbReference>
<dbReference type="GeneTree" id="ENSGT00940000161826"/>
<dbReference type="AlphaFoldDB" id="A0A3Q2ZT08"/>
<evidence type="ECO:0000256" key="1">
    <source>
        <dbReference type="ARBA" id="ARBA00004498"/>
    </source>
</evidence>
<dbReference type="Ensembl" id="ENSKMAT00000006388.1">
    <property type="protein sequence ID" value="ENSKMAP00000006280.1"/>
    <property type="gene ID" value="ENSKMAG00000004781.1"/>
</dbReference>
<keyword evidence="2" id="KW-0964">Secreted</keyword>
<evidence type="ECO:0000259" key="12">
    <source>
        <dbReference type="SMART" id="SM00013"/>
    </source>
</evidence>
<dbReference type="FunFam" id="3.80.10.10:FF:000059">
    <property type="entry name" value="Chondroadherin like"/>
    <property type="match status" value="1"/>
</dbReference>
<evidence type="ECO:0000256" key="9">
    <source>
        <dbReference type="ARBA" id="ARBA00061422"/>
    </source>
</evidence>
<dbReference type="SUPFAM" id="SSF52058">
    <property type="entry name" value="L domain-like"/>
    <property type="match status" value="1"/>
</dbReference>
<feature type="chain" id="PRO_5018730657" evidence="11">
    <location>
        <begin position="18"/>
        <end position="363"/>
    </location>
</feature>
<evidence type="ECO:0000259" key="13">
    <source>
        <dbReference type="SMART" id="SM00082"/>
    </source>
</evidence>
<feature type="compositionally biased region" description="Basic residues" evidence="10">
    <location>
        <begin position="347"/>
        <end position="363"/>
    </location>
</feature>
<evidence type="ECO:0000256" key="8">
    <source>
        <dbReference type="ARBA" id="ARBA00023180"/>
    </source>
</evidence>
<organism evidence="14 15">
    <name type="scientific">Kryptolebias marmoratus</name>
    <name type="common">Mangrove killifish</name>
    <name type="synonym">Rivulus marmoratus</name>
    <dbReference type="NCBI Taxonomy" id="37003"/>
    <lineage>
        <taxon>Eukaryota</taxon>
        <taxon>Metazoa</taxon>
        <taxon>Chordata</taxon>
        <taxon>Craniata</taxon>
        <taxon>Vertebrata</taxon>
        <taxon>Euteleostomi</taxon>
        <taxon>Actinopterygii</taxon>
        <taxon>Neopterygii</taxon>
        <taxon>Teleostei</taxon>
        <taxon>Neoteleostei</taxon>
        <taxon>Acanthomorphata</taxon>
        <taxon>Ovalentaria</taxon>
        <taxon>Atherinomorphae</taxon>
        <taxon>Cyprinodontiformes</taxon>
        <taxon>Rivulidae</taxon>
        <taxon>Kryptolebias</taxon>
    </lineage>
</organism>
<proteinExistence type="inferred from homology"/>
<evidence type="ECO:0000256" key="7">
    <source>
        <dbReference type="ARBA" id="ARBA00023157"/>
    </source>
</evidence>
<dbReference type="SMART" id="SM00369">
    <property type="entry name" value="LRR_TYP"/>
    <property type="match status" value="8"/>
</dbReference>
<reference evidence="14" key="2">
    <citation type="submission" date="2025-09" db="UniProtKB">
        <authorList>
            <consortium name="Ensembl"/>
        </authorList>
    </citation>
    <scope>IDENTIFICATION</scope>
</reference>
<keyword evidence="7" id="KW-1015">Disulfide bond</keyword>
<dbReference type="Pfam" id="PF13855">
    <property type="entry name" value="LRR_8"/>
    <property type="match status" value="2"/>
</dbReference>
<dbReference type="InterPro" id="IPR000372">
    <property type="entry name" value="LRRNT"/>
</dbReference>
<dbReference type="CTD" id="1101"/>
<evidence type="ECO:0000256" key="10">
    <source>
        <dbReference type="SAM" id="MobiDB-lite"/>
    </source>
</evidence>
<evidence type="ECO:0000313" key="14">
    <source>
        <dbReference type="Ensembl" id="ENSKMAP00000006280.1"/>
    </source>
</evidence>
<dbReference type="OMA" id="QHCQVRE"/>
<protein>
    <submittedName>
        <fullName evidence="14">Chondroadherin</fullName>
    </submittedName>
</protein>
<dbReference type="PANTHER" id="PTHR24366">
    <property type="entry name" value="IG(IMMUNOGLOBULIN) AND LRR(LEUCINE RICH REPEAT) DOMAINS"/>
    <property type="match status" value="1"/>
</dbReference>
<feature type="region of interest" description="Disordered" evidence="10">
    <location>
        <begin position="333"/>
        <end position="363"/>
    </location>
</feature>
<dbReference type="InterPro" id="IPR003591">
    <property type="entry name" value="Leu-rich_rpt_typical-subtyp"/>
</dbReference>
<dbReference type="PROSITE" id="PS51450">
    <property type="entry name" value="LRR"/>
    <property type="match status" value="2"/>
</dbReference>
<feature type="signal peptide" evidence="11">
    <location>
        <begin position="1"/>
        <end position="17"/>
    </location>
</feature>
<name>A0A3Q2ZT08_KRYMA</name>
<dbReference type="SMART" id="SM00013">
    <property type="entry name" value="LRRNT"/>
    <property type="match status" value="1"/>
</dbReference>
<dbReference type="SMART" id="SM00082">
    <property type="entry name" value="LRRCT"/>
    <property type="match status" value="1"/>
</dbReference>
<dbReference type="InterPro" id="IPR032675">
    <property type="entry name" value="LRR_dom_sf"/>
</dbReference>
<reference evidence="14" key="1">
    <citation type="submission" date="2025-08" db="UniProtKB">
        <authorList>
            <consortium name="Ensembl"/>
        </authorList>
    </citation>
    <scope>IDENTIFICATION</scope>
</reference>
<evidence type="ECO:0000256" key="4">
    <source>
        <dbReference type="ARBA" id="ARBA00022614"/>
    </source>
</evidence>
<keyword evidence="8" id="KW-0325">Glycoprotein</keyword>
<evidence type="ECO:0000256" key="2">
    <source>
        <dbReference type="ARBA" id="ARBA00022525"/>
    </source>
</evidence>
<comment type="subcellular location">
    <subcellularLocation>
        <location evidence="1">Secreted</location>
        <location evidence="1">Extracellular space</location>
        <location evidence="1">Extracellular matrix</location>
    </subcellularLocation>
</comment>
<dbReference type="InterPro" id="IPR000483">
    <property type="entry name" value="Cys-rich_flank_reg_C"/>
</dbReference>
<feature type="domain" description="LRRNT" evidence="12">
    <location>
        <begin position="24"/>
        <end position="57"/>
    </location>
</feature>
<dbReference type="GeneID" id="108229483"/>